<sequence>MDTMSQQAAPSPSRSMSGIVEWSKAATVRAAKTAAQAAVAAVPVSAATIGTVDWPLVSGTAALAAVMSLLTSIAGLPEVDSGASIKQLAGK</sequence>
<accession>A0A087VV00</accession>
<dbReference type="KEGG" id="bii:BINDI_0903"/>
<organism evidence="1 2">
    <name type="scientific">Bifidobacterium [indicum] DSM 20214 = LMG 11587</name>
    <dbReference type="NCBI Taxonomy" id="1341694"/>
    <lineage>
        <taxon>Bacteria</taxon>
        <taxon>Bacillati</taxon>
        <taxon>Actinomycetota</taxon>
        <taxon>Actinomycetes</taxon>
        <taxon>Bifidobacteriales</taxon>
        <taxon>Bifidobacteriaceae</taxon>
        <taxon>Bifidobacterium</taxon>
    </lineage>
</organism>
<dbReference type="EMBL" id="CP006018">
    <property type="protein sequence ID" value="AIC92169.1"/>
    <property type="molecule type" value="Genomic_DNA"/>
</dbReference>
<dbReference type="HOGENOM" id="CLU_2421064_0_0_11"/>
<dbReference type="AlphaFoldDB" id="A0A087VV00"/>
<keyword evidence="2" id="KW-1185">Reference proteome</keyword>
<evidence type="ECO:0000313" key="2">
    <source>
        <dbReference type="Proteomes" id="UP000028569"/>
    </source>
</evidence>
<dbReference type="Proteomes" id="UP000028569">
    <property type="component" value="Chromosome"/>
</dbReference>
<gene>
    <name evidence="1" type="ORF">BINDI_0903</name>
</gene>
<evidence type="ECO:0000313" key="1">
    <source>
        <dbReference type="EMBL" id="AIC92169.1"/>
    </source>
</evidence>
<proteinExistence type="predicted"/>
<name>A0A087VV00_9BIFI</name>
<dbReference type="Pfam" id="PF16945">
    <property type="entry name" value="Phage_r1t_holin"/>
    <property type="match status" value="1"/>
</dbReference>
<dbReference type="InterPro" id="IPR020109">
    <property type="entry name" value="Holin_r1t"/>
</dbReference>
<evidence type="ECO:0008006" key="3">
    <source>
        <dbReference type="Google" id="ProtNLM"/>
    </source>
</evidence>
<reference evidence="1 2" key="1">
    <citation type="journal article" date="2014" name="Appl. Environ. Microbiol.">
        <title>Genomic encyclopedia of type strains of the genus Bifidobacterium.</title>
        <authorList>
            <person name="Milani C."/>
            <person name="Lugli G.A."/>
            <person name="Duranti S."/>
            <person name="Turroni F."/>
            <person name="Bottacini F."/>
            <person name="Mangifesta M."/>
            <person name="Sanchez B."/>
            <person name="Viappiani A."/>
            <person name="Mancabelli L."/>
            <person name="Taminiau B."/>
            <person name="Delcenserie V."/>
            <person name="Barrangou R."/>
            <person name="Margolles A."/>
            <person name="van Sinderen D."/>
            <person name="Ventura M."/>
        </authorList>
    </citation>
    <scope>NUCLEOTIDE SEQUENCE [LARGE SCALE GENOMIC DNA]</scope>
    <source>
        <strain evidence="1 2">LMG 11587</strain>
    </source>
</reference>
<protein>
    <recommendedName>
        <fullName evidence="3">Holin</fullName>
    </recommendedName>
</protein>